<evidence type="ECO:0000256" key="1">
    <source>
        <dbReference type="ARBA" id="ARBA00004123"/>
    </source>
</evidence>
<reference evidence="5 6" key="1">
    <citation type="submission" date="2023-11" db="EMBL/GenBank/DDBJ databases">
        <authorList>
            <person name="Hedman E."/>
            <person name="Englund M."/>
            <person name="Stromberg M."/>
            <person name="Nyberg Akerstrom W."/>
            <person name="Nylinder S."/>
            <person name="Jareborg N."/>
            <person name="Kallberg Y."/>
            <person name="Kronander E."/>
        </authorList>
    </citation>
    <scope>NUCLEOTIDE SEQUENCE [LARGE SCALE GENOMIC DNA]</scope>
</reference>
<dbReference type="SUPFAM" id="SSF46689">
    <property type="entry name" value="Homeodomain-like"/>
    <property type="match status" value="1"/>
</dbReference>
<dbReference type="GO" id="GO:0003677">
    <property type="term" value="F:DNA binding"/>
    <property type="evidence" value="ECO:0007669"/>
    <property type="project" value="InterPro"/>
</dbReference>
<dbReference type="GO" id="GO:0005634">
    <property type="term" value="C:nucleus"/>
    <property type="evidence" value="ECO:0007669"/>
    <property type="project" value="UniProtKB-SubCell"/>
</dbReference>
<evidence type="ECO:0000313" key="6">
    <source>
        <dbReference type="Proteomes" id="UP001314205"/>
    </source>
</evidence>
<dbReference type="EMBL" id="CAVLGL010000104">
    <property type="protein sequence ID" value="CAK1598920.1"/>
    <property type="molecule type" value="Genomic_DNA"/>
</dbReference>
<protein>
    <recommendedName>
        <fullName evidence="4">Paired domain-containing protein</fullName>
    </recommendedName>
</protein>
<comment type="subcellular location">
    <subcellularLocation>
        <location evidence="1">Nucleus</location>
    </subcellularLocation>
</comment>
<keyword evidence="2" id="KW-0563">Paired box</keyword>
<dbReference type="AlphaFoldDB" id="A0AAV1LVL7"/>
<dbReference type="InterPro" id="IPR036388">
    <property type="entry name" value="WH-like_DNA-bd_sf"/>
</dbReference>
<feature type="domain" description="Paired" evidence="4">
    <location>
        <begin position="5"/>
        <end position="101"/>
    </location>
</feature>
<gene>
    <name evidence="5" type="ORF">PARMNEM_LOCUS17857</name>
</gene>
<name>A0AAV1LVL7_9NEOP</name>
<dbReference type="InterPro" id="IPR001523">
    <property type="entry name" value="Paired_dom"/>
</dbReference>
<feature type="region of interest" description="Disordered" evidence="3">
    <location>
        <begin position="49"/>
        <end position="69"/>
    </location>
</feature>
<dbReference type="Proteomes" id="UP001314205">
    <property type="component" value="Unassembled WGS sequence"/>
</dbReference>
<dbReference type="InterPro" id="IPR009057">
    <property type="entry name" value="Homeodomain-like_sf"/>
</dbReference>
<evidence type="ECO:0000259" key="4">
    <source>
        <dbReference type="Pfam" id="PF00292"/>
    </source>
</evidence>
<dbReference type="GO" id="GO:0006355">
    <property type="term" value="P:regulation of DNA-templated transcription"/>
    <property type="evidence" value="ECO:0007669"/>
    <property type="project" value="InterPro"/>
</dbReference>
<evidence type="ECO:0000313" key="5">
    <source>
        <dbReference type="EMBL" id="CAK1598920.1"/>
    </source>
</evidence>
<keyword evidence="6" id="KW-1185">Reference proteome</keyword>
<dbReference type="Gene3D" id="1.10.10.10">
    <property type="entry name" value="Winged helix-like DNA-binding domain superfamily/Winged helix DNA-binding domain"/>
    <property type="match status" value="1"/>
</dbReference>
<organism evidence="5 6">
    <name type="scientific">Parnassius mnemosyne</name>
    <name type="common">clouded apollo</name>
    <dbReference type="NCBI Taxonomy" id="213953"/>
    <lineage>
        <taxon>Eukaryota</taxon>
        <taxon>Metazoa</taxon>
        <taxon>Ecdysozoa</taxon>
        <taxon>Arthropoda</taxon>
        <taxon>Hexapoda</taxon>
        <taxon>Insecta</taxon>
        <taxon>Pterygota</taxon>
        <taxon>Neoptera</taxon>
        <taxon>Endopterygota</taxon>
        <taxon>Lepidoptera</taxon>
        <taxon>Glossata</taxon>
        <taxon>Ditrysia</taxon>
        <taxon>Papilionoidea</taxon>
        <taxon>Papilionidae</taxon>
        <taxon>Parnassiinae</taxon>
        <taxon>Parnassini</taxon>
        <taxon>Parnassius</taxon>
        <taxon>Driopa</taxon>
    </lineage>
</organism>
<evidence type="ECO:0000256" key="3">
    <source>
        <dbReference type="SAM" id="MobiDB-lite"/>
    </source>
</evidence>
<dbReference type="Pfam" id="PF00292">
    <property type="entry name" value="PAX"/>
    <property type="match status" value="1"/>
</dbReference>
<accession>A0AAV1LVL7</accession>
<evidence type="ECO:0000256" key="2">
    <source>
        <dbReference type="ARBA" id="ARBA00022724"/>
    </source>
</evidence>
<comment type="caution">
    <text evidence="5">The sequence shown here is derived from an EMBL/GenBank/DDBJ whole genome shotgun (WGS) entry which is preliminary data.</text>
</comment>
<sequence>MGKAREISSEGRSAVVTLRNEGKFEREIALQLKLSKTCVHGTITRYRDTGTFQDRPRSGRPRATTSSEDHFIPRIRVEVNKTRVKPLSVTSVKWRLRDAKLYGRIAVRKPLLRPQNSKKRM</sequence>
<proteinExistence type="predicted"/>